<dbReference type="EMBL" id="JALJOT010000004">
    <property type="protein sequence ID" value="KAK9915988.1"/>
    <property type="molecule type" value="Genomic_DNA"/>
</dbReference>
<evidence type="ECO:0000256" key="7">
    <source>
        <dbReference type="ARBA" id="ARBA00022490"/>
    </source>
</evidence>
<dbReference type="PANTHER" id="PTHR13403">
    <property type="entry name" value="SNURPORTIN1 RNUT1 PROTEIN RNA, U TRANSPORTER 1"/>
    <property type="match status" value="1"/>
</dbReference>
<comment type="similarity">
    <text evidence="4">Belongs to the snurportin family.</text>
</comment>
<evidence type="ECO:0000256" key="6">
    <source>
        <dbReference type="ARBA" id="ARBA00022448"/>
    </source>
</evidence>
<feature type="compositionally biased region" description="Basic and acidic residues" evidence="10">
    <location>
        <begin position="1"/>
        <end position="23"/>
    </location>
</feature>
<evidence type="ECO:0000256" key="9">
    <source>
        <dbReference type="ARBA" id="ARBA00023242"/>
    </source>
</evidence>
<evidence type="ECO:0000256" key="3">
    <source>
        <dbReference type="ARBA" id="ARBA00004496"/>
    </source>
</evidence>
<dbReference type="Proteomes" id="UP001491310">
    <property type="component" value="Unassembled WGS sequence"/>
</dbReference>
<evidence type="ECO:0000313" key="13">
    <source>
        <dbReference type="Proteomes" id="UP001491310"/>
    </source>
</evidence>
<organism evidence="12 13">
    <name type="scientific">Coccomyxa subellipsoidea</name>
    <dbReference type="NCBI Taxonomy" id="248742"/>
    <lineage>
        <taxon>Eukaryota</taxon>
        <taxon>Viridiplantae</taxon>
        <taxon>Chlorophyta</taxon>
        <taxon>core chlorophytes</taxon>
        <taxon>Trebouxiophyceae</taxon>
        <taxon>Trebouxiophyceae incertae sedis</taxon>
        <taxon>Coccomyxaceae</taxon>
        <taxon>Coccomyxa</taxon>
    </lineage>
</organism>
<comment type="function">
    <text evidence="1">Functions as an U snRNP-specific nuclear import adapter. Involved in the trimethylguanosine (m3G)-cap-dependent nuclear import of U snRNPs. Binds specifically to the terminal m3G-cap U snRNAs.</text>
</comment>
<keyword evidence="13" id="KW-1185">Reference proteome</keyword>
<keyword evidence="8" id="KW-0694">RNA-binding</keyword>
<evidence type="ECO:0000256" key="10">
    <source>
        <dbReference type="SAM" id="MobiDB-lite"/>
    </source>
</evidence>
<name>A0ABR2YVS7_9CHLO</name>
<keyword evidence="9" id="KW-0539">Nucleus</keyword>
<sequence length="387" mass="42830">MKRYDRQSRISQFQERRRSEALSRQRAARRNLTAQVRQLALSEHSNAAFSAASQVQAPGDDSLTTSSSAHAGGEEVPTLLGTHGSGLRSFFSNQLMQHEWLTDIPGDLASNWVVMPRPEGQRCLVIASHQHTVSRTRSGSILHSFPSPLPGGSRATHGNAEVFSILDTVFSEPDKTYFVIDIMAWNGYLLYDCNADFRTFWVQSKLAEIAEGIQAAYSGMAPFQQRDGLLFLNREAHYDLGSSPLALLWKDAHSSRYFLDTDAAGVVPDWLHIVLQCLDNGHVGTGDDPPIIVGTVPQDLLQNKPDQSRHGRLLRFTVREGGLILRDGELVSADLRFEGLANQRRGRADLCSKIVFQHLARNNPITLAMLLDVCGHSDSELGDACKE</sequence>
<keyword evidence="7" id="KW-0963">Cytoplasm</keyword>
<protein>
    <recommendedName>
        <fullName evidence="5">Snurportin-1</fullName>
    </recommendedName>
</protein>
<proteinExistence type="inferred from homology"/>
<dbReference type="SUPFAM" id="SSF56091">
    <property type="entry name" value="DNA ligase/mRNA capping enzyme, catalytic domain"/>
    <property type="match status" value="1"/>
</dbReference>
<evidence type="ECO:0000256" key="2">
    <source>
        <dbReference type="ARBA" id="ARBA00004123"/>
    </source>
</evidence>
<accession>A0ABR2YVS7</accession>
<evidence type="ECO:0000256" key="5">
    <source>
        <dbReference type="ARBA" id="ARBA00016034"/>
    </source>
</evidence>
<comment type="subcellular location">
    <subcellularLocation>
        <location evidence="3">Cytoplasm</location>
    </subcellularLocation>
    <subcellularLocation>
        <location evidence="2">Nucleus</location>
    </subcellularLocation>
</comment>
<evidence type="ECO:0000256" key="8">
    <source>
        <dbReference type="ARBA" id="ARBA00022884"/>
    </source>
</evidence>
<keyword evidence="6" id="KW-0813">Transport</keyword>
<comment type="caution">
    <text evidence="12">The sequence shown here is derived from an EMBL/GenBank/DDBJ whole genome shotgun (WGS) entry which is preliminary data.</text>
</comment>
<dbReference type="InterPro" id="IPR017336">
    <property type="entry name" value="Snurportin-1"/>
</dbReference>
<feature type="region of interest" description="Disordered" evidence="10">
    <location>
        <begin position="51"/>
        <end position="79"/>
    </location>
</feature>
<feature type="compositionally biased region" description="Polar residues" evidence="10">
    <location>
        <begin position="51"/>
        <end position="69"/>
    </location>
</feature>
<dbReference type="Pfam" id="PF21974">
    <property type="entry name" value="SPN1_m3Gcap_bd"/>
    <property type="match status" value="1"/>
</dbReference>
<reference evidence="12 13" key="1">
    <citation type="journal article" date="2024" name="Nat. Commun.">
        <title>Phylogenomics reveals the evolutionary origins of lichenization in chlorophyte algae.</title>
        <authorList>
            <person name="Puginier C."/>
            <person name="Libourel C."/>
            <person name="Otte J."/>
            <person name="Skaloud P."/>
            <person name="Haon M."/>
            <person name="Grisel S."/>
            <person name="Petersen M."/>
            <person name="Berrin J.G."/>
            <person name="Delaux P.M."/>
            <person name="Dal Grande F."/>
            <person name="Keller J."/>
        </authorList>
    </citation>
    <scope>NUCLEOTIDE SEQUENCE [LARGE SCALE GENOMIC DNA]</scope>
    <source>
        <strain evidence="12 13">SAG 216-7</strain>
    </source>
</reference>
<dbReference type="InterPro" id="IPR047857">
    <property type="entry name" value="Snurportin1_C"/>
</dbReference>
<gene>
    <name evidence="12" type="ORF">WJX75_007001</name>
</gene>
<evidence type="ECO:0000313" key="12">
    <source>
        <dbReference type="EMBL" id="KAK9915988.1"/>
    </source>
</evidence>
<feature type="domain" description="Snurportin-1 m3G cap-binding" evidence="11">
    <location>
        <begin position="94"/>
        <end position="211"/>
    </location>
</feature>
<evidence type="ECO:0000256" key="4">
    <source>
        <dbReference type="ARBA" id="ARBA00007540"/>
    </source>
</evidence>
<dbReference type="CDD" id="cd09232">
    <property type="entry name" value="Snurportin-1_C"/>
    <property type="match status" value="1"/>
</dbReference>
<dbReference type="Gene3D" id="3.30.470.30">
    <property type="entry name" value="DNA ligase/mRNA capping enzyme"/>
    <property type="match status" value="1"/>
</dbReference>
<feature type="region of interest" description="Disordered" evidence="10">
    <location>
        <begin position="1"/>
        <end position="26"/>
    </location>
</feature>
<evidence type="ECO:0000259" key="11">
    <source>
        <dbReference type="Pfam" id="PF21974"/>
    </source>
</evidence>
<evidence type="ECO:0000256" key="1">
    <source>
        <dbReference type="ARBA" id="ARBA00003975"/>
    </source>
</evidence>
<dbReference type="PANTHER" id="PTHR13403:SF6">
    <property type="entry name" value="SNURPORTIN-1"/>
    <property type="match status" value="1"/>
</dbReference>